<dbReference type="RefSeq" id="WP_132484438.1">
    <property type="nucleotide sequence ID" value="NZ_SMKW01000013.1"/>
</dbReference>
<evidence type="ECO:0000256" key="2">
    <source>
        <dbReference type="SAM" id="Phobius"/>
    </source>
</evidence>
<comment type="caution">
    <text evidence="3">The sequence shown here is derived from an EMBL/GenBank/DDBJ whole genome shotgun (WGS) entry which is preliminary data.</text>
</comment>
<dbReference type="OrthoDB" id="10017988at2"/>
<name>A0A4R4Z2N3_9PSEU</name>
<feature type="region of interest" description="Disordered" evidence="1">
    <location>
        <begin position="1"/>
        <end position="78"/>
    </location>
</feature>
<sequence length="110" mass="11862">MRDALHGLDGTQPLPPLPVRPDALFGMAAVPQQRTAPPQPWTPPSTAEDVRRPIRRRRAPAASPQTPRLEPPGERRRRTPGAVVGFLIALAVAVLVALAVLRQVLEAFSG</sequence>
<reference evidence="3 4" key="1">
    <citation type="submission" date="2019-03" db="EMBL/GenBank/DDBJ databases">
        <title>Draft genome sequences of novel Actinobacteria.</title>
        <authorList>
            <person name="Sahin N."/>
            <person name="Ay H."/>
            <person name="Saygin H."/>
        </authorList>
    </citation>
    <scope>NUCLEOTIDE SEQUENCE [LARGE SCALE GENOMIC DNA]</scope>
    <source>
        <strain evidence="3 4">7K502</strain>
    </source>
</reference>
<keyword evidence="2" id="KW-0812">Transmembrane</keyword>
<dbReference type="AlphaFoldDB" id="A0A4R4Z2N3"/>
<dbReference type="EMBL" id="SMKW01000013">
    <property type="protein sequence ID" value="TDD52173.1"/>
    <property type="molecule type" value="Genomic_DNA"/>
</dbReference>
<protein>
    <submittedName>
        <fullName evidence="3">Uncharacterized protein</fullName>
    </submittedName>
</protein>
<accession>A0A4R4Z2N3</accession>
<feature type="transmembrane region" description="Helical" evidence="2">
    <location>
        <begin position="82"/>
        <end position="101"/>
    </location>
</feature>
<gene>
    <name evidence="3" type="ORF">E1288_12340</name>
</gene>
<evidence type="ECO:0000313" key="3">
    <source>
        <dbReference type="EMBL" id="TDD52173.1"/>
    </source>
</evidence>
<dbReference type="Proteomes" id="UP000294947">
    <property type="component" value="Unassembled WGS sequence"/>
</dbReference>
<keyword evidence="2" id="KW-1133">Transmembrane helix</keyword>
<organism evidence="3 4">
    <name type="scientific">Saccharopolyspora elongata</name>
    <dbReference type="NCBI Taxonomy" id="2530387"/>
    <lineage>
        <taxon>Bacteria</taxon>
        <taxon>Bacillati</taxon>
        <taxon>Actinomycetota</taxon>
        <taxon>Actinomycetes</taxon>
        <taxon>Pseudonocardiales</taxon>
        <taxon>Pseudonocardiaceae</taxon>
        <taxon>Saccharopolyspora</taxon>
    </lineage>
</organism>
<evidence type="ECO:0000313" key="4">
    <source>
        <dbReference type="Proteomes" id="UP000294947"/>
    </source>
</evidence>
<proteinExistence type="predicted"/>
<keyword evidence="4" id="KW-1185">Reference proteome</keyword>
<keyword evidence="2" id="KW-0472">Membrane</keyword>
<evidence type="ECO:0000256" key="1">
    <source>
        <dbReference type="SAM" id="MobiDB-lite"/>
    </source>
</evidence>